<sequence>WRFSSLGWSCSHSPRSQPERTRRRTATSSSTSYGTTSSNRSPRSDISREYASTANTDSNWRPLMSTNRQRQRRTLIAASTAELDRASSAKLPAR</sequence>
<protein>
    <submittedName>
        <fullName evidence="2">Uncharacterized protein</fullName>
    </submittedName>
</protein>
<accession>A0A6J4RRN1</accession>
<feature type="non-terminal residue" evidence="2">
    <location>
        <position position="1"/>
    </location>
</feature>
<name>A0A6J4RRN1_9ACTN</name>
<reference evidence="2" key="1">
    <citation type="submission" date="2020-02" db="EMBL/GenBank/DDBJ databases">
        <authorList>
            <person name="Meier V. D."/>
        </authorList>
    </citation>
    <scope>NUCLEOTIDE SEQUENCE</scope>
    <source>
        <strain evidence="2">AVDCRST_MAG53</strain>
    </source>
</reference>
<dbReference type="EMBL" id="CADCVR010000021">
    <property type="protein sequence ID" value="CAA9480332.1"/>
    <property type="molecule type" value="Genomic_DNA"/>
</dbReference>
<organism evidence="2">
    <name type="scientific">uncultured Solirubrobacteraceae bacterium</name>
    <dbReference type="NCBI Taxonomy" id="1162706"/>
    <lineage>
        <taxon>Bacteria</taxon>
        <taxon>Bacillati</taxon>
        <taxon>Actinomycetota</taxon>
        <taxon>Thermoleophilia</taxon>
        <taxon>Solirubrobacterales</taxon>
        <taxon>Solirubrobacteraceae</taxon>
        <taxon>environmental samples</taxon>
    </lineage>
</organism>
<feature type="compositionally biased region" description="Polar residues" evidence="1">
    <location>
        <begin position="50"/>
        <end position="68"/>
    </location>
</feature>
<evidence type="ECO:0000313" key="2">
    <source>
        <dbReference type="EMBL" id="CAA9480332.1"/>
    </source>
</evidence>
<gene>
    <name evidence="2" type="ORF">AVDCRST_MAG53-551</name>
</gene>
<dbReference type="AlphaFoldDB" id="A0A6J4RRN1"/>
<proteinExistence type="predicted"/>
<feature type="compositionally biased region" description="Low complexity" evidence="1">
    <location>
        <begin position="26"/>
        <end position="41"/>
    </location>
</feature>
<feature type="non-terminal residue" evidence="2">
    <location>
        <position position="94"/>
    </location>
</feature>
<evidence type="ECO:0000256" key="1">
    <source>
        <dbReference type="SAM" id="MobiDB-lite"/>
    </source>
</evidence>
<feature type="compositionally biased region" description="Polar residues" evidence="1">
    <location>
        <begin position="1"/>
        <end position="16"/>
    </location>
</feature>
<feature type="region of interest" description="Disordered" evidence="1">
    <location>
        <begin position="1"/>
        <end position="70"/>
    </location>
</feature>